<dbReference type="RefSeq" id="WP_139066773.1">
    <property type="nucleotide sequence ID" value="NZ_CP040812.1"/>
</dbReference>
<proteinExistence type="predicted"/>
<evidence type="ECO:0000313" key="3">
    <source>
        <dbReference type="Proteomes" id="UP000309016"/>
    </source>
</evidence>
<gene>
    <name evidence="2" type="ORF">FHG64_12790</name>
</gene>
<name>A0A5B7X680_9FLAO</name>
<sequence length="101" mass="11946">MILNFIKRRGRKRSSLKKLKGKETERRQIYTLRPEKIVCFWKGRRTSKNTTIDNDQREKDPDAVIEKGIREVVIAYLVYYQVYNSKIQNTAKKITVAVLAE</sequence>
<evidence type="ECO:0000313" key="2">
    <source>
        <dbReference type="EMBL" id="QCY70211.1"/>
    </source>
</evidence>
<dbReference type="KEGG" id="afla:FHG64_12790"/>
<dbReference type="EMBL" id="CP040812">
    <property type="protein sequence ID" value="QCY70211.1"/>
    <property type="molecule type" value="Genomic_DNA"/>
</dbReference>
<organism evidence="2 3">
    <name type="scientific">Antarcticibacterium flavum</name>
    <dbReference type="NCBI Taxonomy" id="2058175"/>
    <lineage>
        <taxon>Bacteria</taxon>
        <taxon>Pseudomonadati</taxon>
        <taxon>Bacteroidota</taxon>
        <taxon>Flavobacteriia</taxon>
        <taxon>Flavobacteriales</taxon>
        <taxon>Flavobacteriaceae</taxon>
        <taxon>Antarcticibacterium</taxon>
    </lineage>
</organism>
<keyword evidence="3" id="KW-1185">Reference proteome</keyword>
<evidence type="ECO:0000256" key="1">
    <source>
        <dbReference type="SAM" id="MobiDB-lite"/>
    </source>
</evidence>
<protein>
    <submittedName>
        <fullName evidence="2">Uncharacterized protein</fullName>
    </submittedName>
</protein>
<accession>A0A5B7X680</accession>
<reference evidence="2 3" key="1">
    <citation type="submission" date="2019-06" db="EMBL/GenBank/DDBJ databases">
        <title>Complete genome sequence of Antarcticibacterium flavum KCTC 52984T from an Antarctic marine sediment.</title>
        <authorList>
            <person name="Lee Y.M."/>
            <person name="Shin S.C."/>
        </authorList>
    </citation>
    <scope>NUCLEOTIDE SEQUENCE [LARGE SCALE GENOMIC DNA]</scope>
    <source>
        <strain evidence="2 3">KCTC 52984</strain>
    </source>
</reference>
<dbReference type="AlphaFoldDB" id="A0A5B7X680"/>
<dbReference type="Proteomes" id="UP000309016">
    <property type="component" value="Chromosome"/>
</dbReference>
<feature type="region of interest" description="Disordered" evidence="1">
    <location>
        <begin position="1"/>
        <end position="20"/>
    </location>
</feature>